<name>A0ABP7NT41_9GAMM</name>
<dbReference type="InterPro" id="IPR037914">
    <property type="entry name" value="SpoVT-AbrB_sf"/>
</dbReference>
<dbReference type="RefSeq" id="WP_344804042.1">
    <property type="nucleotide sequence ID" value="NZ_BAABBO010000004.1"/>
</dbReference>
<dbReference type="EMBL" id="BAABBO010000004">
    <property type="protein sequence ID" value="GAA3953583.1"/>
    <property type="molecule type" value="Genomic_DNA"/>
</dbReference>
<accession>A0ABP7NT41</accession>
<reference evidence="2" key="1">
    <citation type="journal article" date="2019" name="Int. J. Syst. Evol. Microbiol.">
        <title>The Global Catalogue of Microorganisms (GCM) 10K type strain sequencing project: providing services to taxonomists for standard genome sequencing and annotation.</title>
        <authorList>
            <consortium name="The Broad Institute Genomics Platform"/>
            <consortium name="The Broad Institute Genome Sequencing Center for Infectious Disease"/>
            <person name="Wu L."/>
            <person name="Ma J."/>
        </authorList>
    </citation>
    <scope>NUCLEOTIDE SEQUENCE [LARGE SCALE GENOMIC DNA]</scope>
    <source>
        <strain evidence="2">JCM 17555</strain>
    </source>
</reference>
<evidence type="ECO:0000313" key="2">
    <source>
        <dbReference type="Proteomes" id="UP001501337"/>
    </source>
</evidence>
<protein>
    <recommendedName>
        <fullName evidence="3">AbrB/MazE/SpoVT family DNA-binding domain-containing protein</fullName>
    </recommendedName>
</protein>
<evidence type="ECO:0008006" key="3">
    <source>
        <dbReference type="Google" id="ProtNLM"/>
    </source>
</evidence>
<evidence type="ECO:0000313" key="1">
    <source>
        <dbReference type="EMBL" id="GAA3953583.1"/>
    </source>
</evidence>
<proteinExistence type="predicted"/>
<comment type="caution">
    <text evidence="1">The sequence shown here is derived from an EMBL/GenBank/DDBJ whole genome shotgun (WGS) entry which is preliminary data.</text>
</comment>
<sequence length="58" mass="6474">MKELEISIDENWQILLPEEVSEALGLQSGGCVVWSINDQGEVQLRKSVDDAAHKQHAE</sequence>
<keyword evidence="2" id="KW-1185">Reference proteome</keyword>
<dbReference type="SUPFAM" id="SSF89447">
    <property type="entry name" value="AbrB/MazE/MraZ-like"/>
    <property type="match status" value="1"/>
</dbReference>
<organism evidence="1 2">
    <name type="scientific">Allohahella marinimesophila</name>
    <dbReference type="NCBI Taxonomy" id="1054972"/>
    <lineage>
        <taxon>Bacteria</taxon>
        <taxon>Pseudomonadati</taxon>
        <taxon>Pseudomonadota</taxon>
        <taxon>Gammaproteobacteria</taxon>
        <taxon>Oceanospirillales</taxon>
        <taxon>Hahellaceae</taxon>
        <taxon>Allohahella</taxon>
    </lineage>
</organism>
<gene>
    <name evidence="1" type="ORF">GCM10022278_10520</name>
</gene>
<dbReference type="Proteomes" id="UP001501337">
    <property type="component" value="Unassembled WGS sequence"/>
</dbReference>